<dbReference type="Proteomes" id="UP001497480">
    <property type="component" value="Unassembled WGS sequence"/>
</dbReference>
<protein>
    <submittedName>
        <fullName evidence="1">Uncharacterized protein</fullName>
    </submittedName>
</protein>
<organism evidence="1 2">
    <name type="scientific">Lupinus luteus</name>
    <name type="common">European yellow lupine</name>
    <dbReference type="NCBI Taxonomy" id="3873"/>
    <lineage>
        <taxon>Eukaryota</taxon>
        <taxon>Viridiplantae</taxon>
        <taxon>Streptophyta</taxon>
        <taxon>Embryophyta</taxon>
        <taxon>Tracheophyta</taxon>
        <taxon>Spermatophyta</taxon>
        <taxon>Magnoliopsida</taxon>
        <taxon>eudicotyledons</taxon>
        <taxon>Gunneridae</taxon>
        <taxon>Pentapetalae</taxon>
        <taxon>rosids</taxon>
        <taxon>fabids</taxon>
        <taxon>Fabales</taxon>
        <taxon>Fabaceae</taxon>
        <taxon>Papilionoideae</taxon>
        <taxon>50 kb inversion clade</taxon>
        <taxon>genistoids sensu lato</taxon>
        <taxon>core genistoids</taxon>
        <taxon>Genisteae</taxon>
        <taxon>Lupinus</taxon>
    </lineage>
</organism>
<gene>
    <name evidence="1" type="ORF">LLUT_LOCUS13819</name>
</gene>
<dbReference type="EMBL" id="CAXHTB010000009">
    <property type="protein sequence ID" value="CAL0312759.1"/>
    <property type="molecule type" value="Genomic_DNA"/>
</dbReference>
<proteinExistence type="predicted"/>
<reference evidence="1 2" key="1">
    <citation type="submission" date="2024-03" db="EMBL/GenBank/DDBJ databases">
        <authorList>
            <person name="Martinez-Hernandez J."/>
        </authorList>
    </citation>
    <scope>NUCLEOTIDE SEQUENCE [LARGE SCALE GENOMIC DNA]</scope>
</reference>
<sequence>MFKSWNKKNEIKVVFKLDFQATQVPKMKKSTLMVSLVPDDVGKPIVKLEKTSVHDGTSNFTPL</sequence>
<comment type="caution">
    <text evidence="1">The sequence shown here is derived from an EMBL/GenBank/DDBJ whole genome shotgun (WGS) entry which is preliminary data.</text>
</comment>
<dbReference type="PANTHER" id="PTHR34452">
    <property type="entry name" value="MYOSIN HEAVY CHAIN-RELATED PROTEIN"/>
    <property type="match status" value="1"/>
</dbReference>
<accession>A0AAV1WTK6</accession>
<dbReference type="AlphaFoldDB" id="A0AAV1WTK6"/>
<evidence type="ECO:0000313" key="2">
    <source>
        <dbReference type="Proteomes" id="UP001497480"/>
    </source>
</evidence>
<keyword evidence="2" id="KW-1185">Reference proteome</keyword>
<name>A0AAV1WTK6_LUPLU</name>
<dbReference type="PANTHER" id="PTHR34452:SF14">
    <property type="entry name" value="MYOSIN HEAVY CHAIN, MUSCLE"/>
    <property type="match status" value="1"/>
</dbReference>
<evidence type="ECO:0000313" key="1">
    <source>
        <dbReference type="EMBL" id="CAL0312759.1"/>
    </source>
</evidence>